<evidence type="ECO:0000259" key="5">
    <source>
        <dbReference type="Pfam" id="PF21130"/>
    </source>
</evidence>
<dbReference type="HAMAP" id="MF_01175">
    <property type="entry name" value="tRNA_modifying_YgfZ"/>
    <property type="match status" value="1"/>
</dbReference>
<evidence type="ECO:0000256" key="1">
    <source>
        <dbReference type="ARBA" id="ARBA00022490"/>
    </source>
</evidence>
<dbReference type="NCBIfam" id="NF007110">
    <property type="entry name" value="PRK09559.1"/>
    <property type="match status" value="1"/>
</dbReference>
<protein>
    <recommendedName>
        <fullName evidence="4">tRNA-modifying protein YgfZ</fullName>
    </recommendedName>
</protein>
<feature type="binding site" evidence="4">
    <location>
        <position position="28"/>
    </location>
    <ligand>
        <name>folate</name>
        <dbReference type="ChEBI" id="CHEBI:62501"/>
    </ligand>
</feature>
<evidence type="ECO:0000313" key="7">
    <source>
        <dbReference type="Proteomes" id="UP000244908"/>
    </source>
</evidence>
<dbReference type="FunFam" id="3.30.70.1400:FF:000002">
    <property type="entry name" value="tRNA-modifying protein YgfZ"/>
    <property type="match status" value="1"/>
</dbReference>
<dbReference type="PANTHER" id="PTHR22602:SF0">
    <property type="entry name" value="TRANSFERASE CAF17, MITOCHONDRIAL-RELATED"/>
    <property type="match status" value="1"/>
</dbReference>
<dbReference type="InterPro" id="IPR029043">
    <property type="entry name" value="GcvT/YgfZ_C"/>
</dbReference>
<dbReference type="GO" id="GO:0005542">
    <property type="term" value="F:folic acid binding"/>
    <property type="evidence" value="ECO:0007669"/>
    <property type="project" value="UniProtKB-UniRule"/>
</dbReference>
<name>A0A2Y9U0Z1_9GAMM</name>
<dbReference type="GO" id="GO:0005737">
    <property type="term" value="C:cytoplasm"/>
    <property type="evidence" value="ECO:0007669"/>
    <property type="project" value="UniProtKB-SubCell"/>
</dbReference>
<comment type="subcellular location">
    <subcellularLocation>
        <location evidence="4">Cytoplasm</location>
    </subcellularLocation>
</comment>
<dbReference type="SUPFAM" id="SSF103025">
    <property type="entry name" value="Folate-binding domain"/>
    <property type="match status" value="1"/>
</dbReference>
<gene>
    <name evidence="6" type="ORF">HYN51_12925</name>
</gene>
<dbReference type="KEGG" id="lpv:HYN51_12925"/>
<dbReference type="InterPro" id="IPR045179">
    <property type="entry name" value="YgfZ/GcvT"/>
</dbReference>
<keyword evidence="7" id="KW-1185">Reference proteome</keyword>
<feature type="binding site" evidence="4">
    <location>
        <position position="190"/>
    </location>
    <ligand>
        <name>folate</name>
        <dbReference type="ChEBI" id="CHEBI:62501"/>
    </ligand>
</feature>
<dbReference type="PANTHER" id="PTHR22602">
    <property type="entry name" value="TRANSFERASE CAF17, MITOCHONDRIAL-RELATED"/>
    <property type="match status" value="1"/>
</dbReference>
<reference evidence="6 7" key="1">
    <citation type="journal article" date="2019" name="Int. J. Syst. Evol. Microbiol.">
        <title>Limnobaculum parvum gen. nov., sp. nov., isolated from a freshwater lake.</title>
        <authorList>
            <person name="Baek C."/>
            <person name="Shin S.K."/>
            <person name="Yi H."/>
        </authorList>
    </citation>
    <scope>NUCLEOTIDE SEQUENCE [LARGE SCALE GENOMIC DNA]</scope>
    <source>
        <strain evidence="6 7">HYN0051</strain>
    </source>
</reference>
<organism evidence="6 7">
    <name type="scientific">Limnobaculum parvum</name>
    <dbReference type="NCBI Taxonomy" id="2172103"/>
    <lineage>
        <taxon>Bacteria</taxon>
        <taxon>Pseudomonadati</taxon>
        <taxon>Pseudomonadota</taxon>
        <taxon>Gammaproteobacteria</taxon>
        <taxon>Enterobacterales</taxon>
        <taxon>Budviciaceae</taxon>
        <taxon>Limnobaculum</taxon>
    </lineage>
</organism>
<evidence type="ECO:0000256" key="4">
    <source>
        <dbReference type="HAMAP-Rule" id="MF_01175"/>
    </source>
</evidence>
<dbReference type="InterPro" id="IPR017703">
    <property type="entry name" value="YgfZ/GCV_T_CS"/>
</dbReference>
<dbReference type="NCBIfam" id="TIGR03317">
    <property type="entry name" value="ygfZ_signature"/>
    <property type="match status" value="1"/>
</dbReference>
<dbReference type="Proteomes" id="UP000244908">
    <property type="component" value="Chromosome"/>
</dbReference>
<dbReference type="Pfam" id="PF21130">
    <property type="entry name" value="YgfZ_barrel"/>
    <property type="match status" value="1"/>
</dbReference>
<dbReference type="GO" id="GO:0009451">
    <property type="term" value="P:RNA modification"/>
    <property type="evidence" value="ECO:0007669"/>
    <property type="project" value="InterPro"/>
</dbReference>
<keyword evidence="2 4" id="KW-0819">tRNA processing</keyword>
<feature type="domain" description="tRNA-modifying protein YgfZ-like beta-barrel" evidence="5">
    <location>
        <begin position="245"/>
        <end position="312"/>
    </location>
</feature>
<evidence type="ECO:0000256" key="3">
    <source>
        <dbReference type="ARBA" id="ARBA00022954"/>
    </source>
</evidence>
<evidence type="ECO:0000256" key="2">
    <source>
        <dbReference type="ARBA" id="ARBA00022694"/>
    </source>
</evidence>
<comment type="function">
    <text evidence="4">Folate-binding protein involved in regulating the level of ATP-DnaA and in the modification of some tRNAs. It is probably a key factor in regulatory networks that act via tRNA modification, such as initiation of chromosomal replication.</text>
</comment>
<dbReference type="Gene3D" id="2.40.30.160">
    <property type="match status" value="1"/>
</dbReference>
<dbReference type="SUPFAM" id="SSF101790">
    <property type="entry name" value="Aminomethyltransferase beta-barrel domain"/>
    <property type="match status" value="1"/>
</dbReference>
<dbReference type="OrthoDB" id="9796287at2"/>
<dbReference type="AlphaFoldDB" id="A0A2Y9U0Z1"/>
<dbReference type="Gene3D" id="3.30.70.1400">
    <property type="entry name" value="Aminomethyltransferase beta-barrel domains"/>
    <property type="match status" value="1"/>
</dbReference>
<evidence type="ECO:0000313" key="6">
    <source>
        <dbReference type="EMBL" id="AWH89371.1"/>
    </source>
</evidence>
<dbReference type="EMBL" id="CP029185">
    <property type="protein sequence ID" value="AWH89371.1"/>
    <property type="molecule type" value="Genomic_DNA"/>
</dbReference>
<dbReference type="GO" id="GO:0016226">
    <property type="term" value="P:iron-sulfur cluster assembly"/>
    <property type="evidence" value="ECO:0007669"/>
    <property type="project" value="TreeGrafter"/>
</dbReference>
<keyword evidence="1 4" id="KW-0963">Cytoplasm</keyword>
<proteinExistence type="inferred from homology"/>
<dbReference type="Gene3D" id="3.30.70.1630">
    <property type="match status" value="1"/>
</dbReference>
<dbReference type="GO" id="GO:0008033">
    <property type="term" value="P:tRNA processing"/>
    <property type="evidence" value="ECO:0007669"/>
    <property type="project" value="UniProtKB-UniRule"/>
</dbReference>
<keyword evidence="3 4" id="KW-0290">Folate-binding</keyword>
<dbReference type="FunFam" id="2.40.30.160:FF:000001">
    <property type="entry name" value="tRNA-modifying protein YgfZ"/>
    <property type="match status" value="1"/>
</dbReference>
<sequence>MTYKSPLPSQLACPSPDLSLTLISLEDWALVTLNGEDNRKYLQGQLSNDVFALPSDQHQLTAHCDAKGKMWSAIRLFQYGDALAYLQRSSVCDSQLTELKKYAVFSKVTIERKNDAVLLGIAGSHARAMLSSLYATLPDAVSSVVQHGDTCILHFPLPSERFLVVTTQDDANSLYSYLLGKAALNDSRQWLALDIEAGIPVIDSATSNEFIPQATNIQALDGISFTKGCYSGQEMIARAKYRGANKRAMYWLAGKALSLPNPGDELELQLGENWRRTGTVLASVKLTDSTIWVQAVLNNDLESDAVLRVKDDLTSQLAIQSLPYSLEDADKA</sequence>
<comment type="similarity">
    <text evidence="4">Belongs to the tRNA-modifying YgfZ family.</text>
</comment>
<accession>A0A2Y9U0Z1</accession>
<dbReference type="RefSeq" id="WP_108901419.1">
    <property type="nucleotide sequence ID" value="NZ_CP029185.2"/>
</dbReference>
<dbReference type="InterPro" id="IPR023758">
    <property type="entry name" value="tRNA-modifying_YgfZ"/>
</dbReference>
<dbReference type="InterPro" id="IPR048451">
    <property type="entry name" value="YgfZ_barrel"/>
</dbReference>